<dbReference type="GO" id="GO:0005886">
    <property type="term" value="C:plasma membrane"/>
    <property type="evidence" value="ECO:0007669"/>
    <property type="project" value="TreeGrafter"/>
</dbReference>
<evidence type="ECO:0000313" key="9">
    <source>
        <dbReference type="EMBL" id="MDQ0152765.1"/>
    </source>
</evidence>
<keyword evidence="6 7" id="KW-0472">Membrane</keyword>
<evidence type="ECO:0000259" key="8">
    <source>
        <dbReference type="Pfam" id="PF00535"/>
    </source>
</evidence>
<keyword evidence="5 7" id="KW-1133">Transmembrane helix</keyword>
<evidence type="ECO:0000256" key="3">
    <source>
        <dbReference type="ARBA" id="ARBA00022679"/>
    </source>
</evidence>
<dbReference type="Gene3D" id="3.90.550.10">
    <property type="entry name" value="Spore Coat Polysaccharide Biosynthesis Protein SpsA, Chain A"/>
    <property type="match status" value="1"/>
</dbReference>
<dbReference type="PANTHER" id="PTHR48090:SF1">
    <property type="entry name" value="PROPHAGE BACTOPRENOL GLUCOSYL TRANSFERASE HOMOLOG"/>
    <property type="match status" value="1"/>
</dbReference>
<comment type="subcellular location">
    <subcellularLocation>
        <location evidence="1">Membrane</location>
        <topology evidence="1">Multi-pass membrane protein</topology>
    </subcellularLocation>
</comment>
<feature type="transmembrane region" description="Helical" evidence="7">
    <location>
        <begin position="266"/>
        <end position="294"/>
    </location>
</feature>
<evidence type="ECO:0000256" key="1">
    <source>
        <dbReference type="ARBA" id="ARBA00004141"/>
    </source>
</evidence>
<evidence type="ECO:0000256" key="7">
    <source>
        <dbReference type="SAM" id="Phobius"/>
    </source>
</evidence>
<protein>
    <submittedName>
        <fullName evidence="9">Dolichol-phosphate mannosyltransferase</fullName>
        <ecNumber evidence="9">2.4.1.83</ecNumber>
    </submittedName>
</protein>
<organism evidence="9 10">
    <name type="scientific">Moryella indoligenes</name>
    <dbReference type="NCBI Taxonomy" id="371674"/>
    <lineage>
        <taxon>Bacteria</taxon>
        <taxon>Bacillati</taxon>
        <taxon>Bacillota</taxon>
        <taxon>Clostridia</taxon>
        <taxon>Lachnospirales</taxon>
        <taxon>Lachnospiraceae</taxon>
        <taxon>Moryella</taxon>
    </lineage>
</organism>
<feature type="domain" description="Glycosyltransferase 2-like" evidence="8">
    <location>
        <begin position="8"/>
        <end position="128"/>
    </location>
</feature>
<reference evidence="9" key="1">
    <citation type="submission" date="2023-07" db="EMBL/GenBank/DDBJ databases">
        <title>Genomic Encyclopedia of Type Strains, Phase IV (KMG-IV): sequencing the most valuable type-strain genomes for metagenomic binning, comparative biology and taxonomic classification.</title>
        <authorList>
            <person name="Goeker M."/>
        </authorList>
    </citation>
    <scope>NUCLEOTIDE SEQUENCE</scope>
    <source>
        <strain evidence="9">DSM 19659</strain>
    </source>
</reference>
<keyword evidence="2 9" id="KW-0328">Glycosyltransferase</keyword>
<sequence length="358" mass="39575">MDEKRLLSLVVSVYNEEAALPLYYRAVQQVLESCGWEYELIFVNDGSRDGSRELLRRLAEQDASVRVISFSRNFGHEAAMIAGIDAAAGSAVVCMDADLQHPVESIPELLRLFSEGYDVISMVRTENRSAGIIKNITSSGFYAVMNAMSGTDFQKNASDFFGLSARAAAVLRSDYREKVRFLRGYVQSLGFRSTVLRYAAGERAAGHSKYSIRKLFRFSMNTIMSFSELPLRLGIYAGVGSALLGMAILVYSLIMKVKNGAPDGYTTLIVVICFMFAVLFLLLGIIGQYIGVLFQEIKGRPIYIVEERLNFEGKSEELLVEERGIKEFPQGQLKAGGDALQGGERGIALSLGERGEQR</sequence>
<evidence type="ECO:0000313" key="10">
    <source>
        <dbReference type="Proteomes" id="UP001241537"/>
    </source>
</evidence>
<dbReference type="PANTHER" id="PTHR48090">
    <property type="entry name" value="UNDECAPRENYL-PHOSPHATE 4-DEOXY-4-FORMAMIDO-L-ARABINOSE TRANSFERASE-RELATED"/>
    <property type="match status" value="1"/>
</dbReference>
<dbReference type="InterPro" id="IPR050256">
    <property type="entry name" value="Glycosyltransferase_2"/>
</dbReference>
<name>A0AAE3VB86_9FIRM</name>
<accession>A0AAE3VB86</accession>
<dbReference type="AlphaFoldDB" id="A0AAE3VB86"/>
<dbReference type="InterPro" id="IPR029044">
    <property type="entry name" value="Nucleotide-diphossugar_trans"/>
</dbReference>
<evidence type="ECO:0000256" key="2">
    <source>
        <dbReference type="ARBA" id="ARBA00022676"/>
    </source>
</evidence>
<gene>
    <name evidence="9" type="ORF">J2S20_001463</name>
</gene>
<dbReference type="Pfam" id="PF00535">
    <property type="entry name" value="Glycos_transf_2"/>
    <property type="match status" value="1"/>
</dbReference>
<dbReference type="GO" id="GO:0004582">
    <property type="term" value="F:dolichyl-phosphate beta-D-mannosyltransferase activity"/>
    <property type="evidence" value="ECO:0007669"/>
    <property type="project" value="UniProtKB-EC"/>
</dbReference>
<keyword evidence="10" id="KW-1185">Reference proteome</keyword>
<evidence type="ECO:0000256" key="5">
    <source>
        <dbReference type="ARBA" id="ARBA00022989"/>
    </source>
</evidence>
<feature type="transmembrane region" description="Helical" evidence="7">
    <location>
        <begin position="233"/>
        <end position="254"/>
    </location>
</feature>
<dbReference type="Proteomes" id="UP001241537">
    <property type="component" value="Unassembled WGS sequence"/>
</dbReference>
<evidence type="ECO:0000256" key="4">
    <source>
        <dbReference type="ARBA" id="ARBA00022692"/>
    </source>
</evidence>
<proteinExistence type="predicted"/>
<dbReference type="EC" id="2.4.1.83" evidence="9"/>
<dbReference type="EMBL" id="JAUSTO010000008">
    <property type="protein sequence ID" value="MDQ0152765.1"/>
    <property type="molecule type" value="Genomic_DNA"/>
</dbReference>
<evidence type="ECO:0000256" key="6">
    <source>
        <dbReference type="ARBA" id="ARBA00023136"/>
    </source>
</evidence>
<dbReference type="CDD" id="cd04187">
    <property type="entry name" value="DPM1_like_bac"/>
    <property type="match status" value="1"/>
</dbReference>
<keyword evidence="3 9" id="KW-0808">Transferase</keyword>
<keyword evidence="4 7" id="KW-0812">Transmembrane</keyword>
<comment type="caution">
    <text evidence="9">The sequence shown here is derived from an EMBL/GenBank/DDBJ whole genome shotgun (WGS) entry which is preliminary data.</text>
</comment>
<dbReference type="RefSeq" id="WP_106612080.1">
    <property type="nucleotide sequence ID" value="NZ_JAUSTO010000008.1"/>
</dbReference>
<dbReference type="InterPro" id="IPR001173">
    <property type="entry name" value="Glyco_trans_2-like"/>
</dbReference>
<dbReference type="SUPFAM" id="SSF53448">
    <property type="entry name" value="Nucleotide-diphospho-sugar transferases"/>
    <property type="match status" value="1"/>
</dbReference>